<accession>A0ABT3JI81</accession>
<feature type="chain" id="PRO_5045053032" evidence="2">
    <location>
        <begin position="19"/>
        <end position="262"/>
    </location>
</feature>
<keyword evidence="5" id="KW-1185">Reference proteome</keyword>
<feature type="signal peptide" evidence="2">
    <location>
        <begin position="1"/>
        <end position="18"/>
    </location>
</feature>
<proteinExistence type="predicted"/>
<name>A0ABT3JI81_9SPHN</name>
<dbReference type="SUPFAM" id="SSF53850">
    <property type="entry name" value="Periplasmic binding protein-like II"/>
    <property type="match status" value="1"/>
</dbReference>
<protein>
    <submittedName>
        <fullName evidence="4">Quinoprotein dehydrogenase-associated putative ABC transporter substrate-binding protein</fullName>
    </submittedName>
</protein>
<evidence type="ECO:0000313" key="4">
    <source>
        <dbReference type="EMBL" id="MCW3798445.1"/>
    </source>
</evidence>
<feature type="domain" description="Solute-binding protein family 3/N-terminal" evidence="3">
    <location>
        <begin position="20"/>
        <end position="257"/>
    </location>
</feature>
<dbReference type="PANTHER" id="PTHR35936">
    <property type="entry name" value="MEMBRANE-BOUND LYTIC MUREIN TRANSGLYCOSYLASE F"/>
    <property type="match status" value="1"/>
</dbReference>
<comment type="caution">
    <text evidence="4">The sequence shown here is derived from an EMBL/GenBank/DDBJ whole genome shotgun (WGS) entry which is preliminary data.</text>
</comment>
<dbReference type="Gene3D" id="3.40.190.10">
    <property type="entry name" value="Periplasmic binding protein-like II"/>
    <property type="match status" value="2"/>
</dbReference>
<dbReference type="RefSeq" id="WP_264883288.1">
    <property type="nucleotide sequence ID" value="NZ_JAPDOB010000002.1"/>
</dbReference>
<evidence type="ECO:0000313" key="5">
    <source>
        <dbReference type="Proteomes" id="UP001526246"/>
    </source>
</evidence>
<dbReference type="PANTHER" id="PTHR35936:SF17">
    <property type="entry name" value="ARGININE-BINDING EXTRACELLULAR PROTEIN ARTP"/>
    <property type="match status" value="1"/>
</dbReference>
<dbReference type="InterPro" id="IPR001638">
    <property type="entry name" value="Solute-binding_3/MltF_N"/>
</dbReference>
<keyword evidence="1 2" id="KW-0732">Signal</keyword>
<dbReference type="InterPro" id="IPR022448">
    <property type="entry name" value="Quinoprotein_dehydrogenase"/>
</dbReference>
<evidence type="ECO:0000259" key="3">
    <source>
        <dbReference type="SMART" id="SM00062"/>
    </source>
</evidence>
<reference evidence="4 5" key="1">
    <citation type="submission" date="2022-10" db="EMBL/GenBank/DDBJ databases">
        <title>Sphingomonas sp.</title>
        <authorList>
            <person name="Jin C."/>
        </authorList>
    </citation>
    <scope>NUCLEOTIDE SEQUENCE [LARGE SCALE GENOMIC DNA]</scope>
    <source>
        <strain evidence="4 5">BN140010</strain>
    </source>
</reference>
<gene>
    <name evidence="4" type="ORF">OMW55_11575</name>
</gene>
<dbReference type="EMBL" id="JAPDOB010000002">
    <property type="protein sequence ID" value="MCW3798445.1"/>
    <property type="molecule type" value="Genomic_DNA"/>
</dbReference>
<evidence type="ECO:0000256" key="2">
    <source>
        <dbReference type="SAM" id="SignalP"/>
    </source>
</evidence>
<dbReference type="Proteomes" id="UP001526246">
    <property type="component" value="Unassembled WGS sequence"/>
</dbReference>
<sequence length="262" mass="28475">MKWALALAALLTVQPAAARTLKVCADPNNLPFSNAKEEGFENRIVRIVAAELRADVEYVWWAQRRGNVRETLNAGLCDIIPGVGSSLDMLATTRPYYRSAYVAVVRDPALKGLSSFDDPRLARLKIGVQLIGDDGSNTPPAHALSRRGMIDNVRGFAVYGDYSQPLPQAPIVQAVASGEVDAAFVWGPTAAFFIRRSAVPLSYAVVSPLSDGPALPMAFDISMGMRRTDVPLRRELEAALERRAVEIRSVLVSYGVPLLDQP</sequence>
<dbReference type="SMART" id="SM00062">
    <property type="entry name" value="PBPb"/>
    <property type="match status" value="1"/>
</dbReference>
<organism evidence="4 5">
    <name type="scientific">Sphingomonas arvum</name>
    <dbReference type="NCBI Taxonomy" id="2992113"/>
    <lineage>
        <taxon>Bacteria</taxon>
        <taxon>Pseudomonadati</taxon>
        <taxon>Pseudomonadota</taxon>
        <taxon>Alphaproteobacteria</taxon>
        <taxon>Sphingomonadales</taxon>
        <taxon>Sphingomonadaceae</taxon>
        <taxon>Sphingomonas</taxon>
    </lineage>
</organism>
<evidence type="ECO:0000256" key="1">
    <source>
        <dbReference type="ARBA" id="ARBA00022729"/>
    </source>
</evidence>
<dbReference type="NCBIfam" id="TIGR03871">
    <property type="entry name" value="ABC_peri_MoxJ_2"/>
    <property type="match status" value="1"/>
</dbReference>